<sequence>MDGDEGAGVGAIRAWLRLNAALAEFDRRLRAEFGVTGGQLAILRIIGEGETTLARLRAQLVMHPATLGQLIDRVAKLGFVVLDPSPEDRRSRRLRLTEQGRSLVRDAPLAGPVRLRATVEVDRARRLAVALEDAVELFGLDEWALS</sequence>
<dbReference type="PANTHER" id="PTHR33164">
    <property type="entry name" value="TRANSCRIPTIONAL REGULATOR, MARR FAMILY"/>
    <property type="match status" value="1"/>
</dbReference>
<accession>A0ABW1VIU4</accession>
<feature type="domain" description="HTH marR-type" evidence="1">
    <location>
        <begin position="1"/>
        <end position="136"/>
    </location>
</feature>
<gene>
    <name evidence="2" type="ORF">ACFQB0_12490</name>
</gene>
<dbReference type="InterPro" id="IPR036390">
    <property type="entry name" value="WH_DNA-bd_sf"/>
</dbReference>
<proteinExistence type="predicted"/>
<keyword evidence="3" id="KW-1185">Reference proteome</keyword>
<dbReference type="InterPro" id="IPR039422">
    <property type="entry name" value="MarR/SlyA-like"/>
</dbReference>
<dbReference type="EMBL" id="JBHSTP010000003">
    <property type="protein sequence ID" value="MFC6356926.1"/>
    <property type="molecule type" value="Genomic_DNA"/>
</dbReference>
<dbReference type="InterPro" id="IPR000835">
    <property type="entry name" value="HTH_MarR-typ"/>
</dbReference>
<dbReference type="RefSeq" id="WP_386732116.1">
    <property type="nucleotide sequence ID" value="NZ_JBHSTP010000003.1"/>
</dbReference>
<dbReference type="SMART" id="SM00347">
    <property type="entry name" value="HTH_MARR"/>
    <property type="match status" value="1"/>
</dbReference>
<dbReference type="InterPro" id="IPR036388">
    <property type="entry name" value="WH-like_DNA-bd_sf"/>
</dbReference>
<reference evidence="3" key="1">
    <citation type="journal article" date="2019" name="Int. J. Syst. Evol. Microbiol.">
        <title>The Global Catalogue of Microorganisms (GCM) 10K type strain sequencing project: providing services to taxonomists for standard genome sequencing and annotation.</title>
        <authorList>
            <consortium name="The Broad Institute Genomics Platform"/>
            <consortium name="The Broad Institute Genome Sequencing Center for Infectious Disease"/>
            <person name="Wu L."/>
            <person name="Ma J."/>
        </authorList>
    </citation>
    <scope>NUCLEOTIDE SEQUENCE [LARGE SCALE GENOMIC DNA]</scope>
    <source>
        <strain evidence="3">CCUG 43304</strain>
    </source>
</reference>
<evidence type="ECO:0000313" key="2">
    <source>
        <dbReference type="EMBL" id="MFC6356926.1"/>
    </source>
</evidence>
<dbReference type="Pfam" id="PF12802">
    <property type="entry name" value="MarR_2"/>
    <property type="match status" value="1"/>
</dbReference>
<dbReference type="Gene3D" id="1.10.10.10">
    <property type="entry name" value="Winged helix-like DNA-binding domain superfamily/Winged helix DNA-binding domain"/>
    <property type="match status" value="1"/>
</dbReference>
<evidence type="ECO:0000313" key="3">
    <source>
        <dbReference type="Proteomes" id="UP001596306"/>
    </source>
</evidence>
<dbReference type="PROSITE" id="PS50995">
    <property type="entry name" value="HTH_MARR_2"/>
    <property type="match status" value="1"/>
</dbReference>
<dbReference type="SUPFAM" id="SSF46785">
    <property type="entry name" value="Winged helix' DNA-binding domain"/>
    <property type="match status" value="1"/>
</dbReference>
<dbReference type="PANTHER" id="PTHR33164:SF43">
    <property type="entry name" value="HTH-TYPE TRANSCRIPTIONAL REPRESSOR YETL"/>
    <property type="match status" value="1"/>
</dbReference>
<name>A0ABW1VIU4_9MICO</name>
<comment type="caution">
    <text evidence="2">The sequence shown here is derived from an EMBL/GenBank/DDBJ whole genome shotgun (WGS) entry which is preliminary data.</text>
</comment>
<dbReference type="Proteomes" id="UP001596306">
    <property type="component" value="Unassembled WGS sequence"/>
</dbReference>
<protein>
    <submittedName>
        <fullName evidence="2">MarR family winged helix-turn-helix transcriptional regulator</fullName>
    </submittedName>
</protein>
<organism evidence="2 3">
    <name type="scientific">Luethyella okanaganae</name>
    <dbReference type="NCBI Taxonomy" id="69372"/>
    <lineage>
        <taxon>Bacteria</taxon>
        <taxon>Bacillati</taxon>
        <taxon>Actinomycetota</taxon>
        <taxon>Actinomycetes</taxon>
        <taxon>Micrococcales</taxon>
        <taxon>Microbacteriaceae</taxon>
        <taxon>Luethyella</taxon>
    </lineage>
</organism>
<evidence type="ECO:0000259" key="1">
    <source>
        <dbReference type="PROSITE" id="PS50995"/>
    </source>
</evidence>